<dbReference type="FunFam" id="3.30.70.270:FF:000001">
    <property type="entry name" value="Diguanylate cyclase domain protein"/>
    <property type="match status" value="1"/>
</dbReference>
<dbReference type="PANTHER" id="PTHR45138">
    <property type="entry name" value="REGULATORY COMPONENTS OF SENSORY TRANSDUCTION SYSTEM"/>
    <property type="match status" value="1"/>
</dbReference>
<feature type="transmembrane region" description="Helical" evidence="4">
    <location>
        <begin position="75"/>
        <end position="92"/>
    </location>
</feature>
<feature type="transmembrane region" description="Helical" evidence="4">
    <location>
        <begin position="194"/>
        <end position="217"/>
    </location>
</feature>
<evidence type="ECO:0000313" key="10">
    <source>
        <dbReference type="Proteomes" id="UP000233553"/>
    </source>
</evidence>
<dbReference type="EC" id="2.7.7.65" evidence="2"/>
<feature type="domain" description="GGDEF" evidence="5">
    <location>
        <begin position="258"/>
        <end position="391"/>
    </location>
</feature>
<comment type="catalytic activity">
    <reaction evidence="3">
        <text>2 GTP = 3',3'-c-di-GMP + 2 diphosphate</text>
        <dbReference type="Rhea" id="RHEA:24898"/>
        <dbReference type="ChEBI" id="CHEBI:33019"/>
        <dbReference type="ChEBI" id="CHEBI:37565"/>
        <dbReference type="ChEBI" id="CHEBI:58805"/>
        <dbReference type="EC" id="2.7.7.65"/>
    </reaction>
</comment>
<proteinExistence type="predicted"/>
<evidence type="ECO:0000313" key="7">
    <source>
        <dbReference type="EMBL" id="PKF34280.1"/>
    </source>
</evidence>
<sequence length="395" mass="45304">MVKIRFNRSTDTKRWGFKLSWEHHIVVNWTILKKSILLLILAAFMNLFWISWDIFVLLNTQYYEWVHLNLVRSQLWTSLLMLVVLLLLIIPCHLFKEQLWAQSILPILSVQVFTAMLCHNSYLVGSFSPATMVGYVSVVGVGLVLFDRRMVYCALIPATFALLLCNYLSMIGVLTYAPLFNMQRLNEVSMHPFWVGSMMFFLLPIMLACLFLFEILLTQWRTREMTIQILSRLDPLTNVLNRRSIGSYLEKLHQQPEPLYSIILLDLDHFKSINDHFGHSMGDQVLVQVAKCLANNLRDQDIIGRFGGEEFILLLPNTTTAQAQNVAERCRLAVSQLRFITEHKQEFVVSASFGISSSLSADEPHLIISQADQALYAVKAGGRNQVRIFTDLISS</sequence>
<keyword evidence="4" id="KW-0472">Membrane</keyword>
<dbReference type="EMBL" id="CABWKZ010000012">
    <property type="protein sequence ID" value="VXA55027.1"/>
    <property type="molecule type" value="Genomic_DNA"/>
</dbReference>
<organism evidence="7 10">
    <name type="scientific">Acinetobacter proteolyticus</name>
    <dbReference type="NCBI Taxonomy" id="1776741"/>
    <lineage>
        <taxon>Bacteria</taxon>
        <taxon>Pseudomonadati</taxon>
        <taxon>Pseudomonadota</taxon>
        <taxon>Gammaproteobacteria</taxon>
        <taxon>Moraxellales</taxon>
        <taxon>Moraxellaceae</taxon>
        <taxon>Acinetobacter</taxon>
    </lineage>
</organism>
<dbReference type="InterPro" id="IPR050469">
    <property type="entry name" value="Diguanylate_Cyclase"/>
</dbReference>
<dbReference type="GO" id="GO:1902201">
    <property type="term" value="P:negative regulation of bacterial-type flagellum-dependent cell motility"/>
    <property type="evidence" value="ECO:0007669"/>
    <property type="project" value="TreeGrafter"/>
</dbReference>
<dbReference type="EMBL" id="PISJ01000011">
    <property type="protein sequence ID" value="PKF34280.1"/>
    <property type="molecule type" value="Genomic_DNA"/>
</dbReference>
<reference evidence="7 10" key="2">
    <citation type="submission" date="2017-12" db="EMBL/GenBank/DDBJ databases">
        <title>Draft Genome sequences of multiple microbial strains isolated from spacecraft associated surfaces.</title>
        <authorList>
            <person name="Seuylemezian A."/>
            <person name="Vaishampayan P."/>
            <person name="Venkateswaran K."/>
        </authorList>
    </citation>
    <scope>NUCLEOTIDE SEQUENCE [LARGE SCALE GENOMIC DNA]</scope>
    <source>
        <strain evidence="7 10">2P01AA</strain>
    </source>
</reference>
<accession>A0A2N0WGH4</accession>
<evidence type="ECO:0000313" key="6">
    <source>
        <dbReference type="EMBL" id="ENU21657.1"/>
    </source>
</evidence>
<comment type="cofactor">
    <cofactor evidence="1">
        <name>Mg(2+)</name>
        <dbReference type="ChEBI" id="CHEBI:18420"/>
    </cofactor>
</comment>
<reference evidence="8 11" key="3">
    <citation type="submission" date="2019-10" db="EMBL/GenBank/DDBJ databases">
        <authorList>
            <person name="Karimi E."/>
        </authorList>
    </citation>
    <scope>NUCLEOTIDE SEQUENCE [LARGE SCALE GENOMIC DNA]</scope>
    <source>
        <strain evidence="8">Acinetobacter sp. 8BE</strain>
    </source>
</reference>
<dbReference type="CDD" id="cd01949">
    <property type="entry name" value="GGDEF"/>
    <property type="match status" value="1"/>
</dbReference>
<feature type="transmembrane region" description="Helical" evidence="4">
    <location>
        <begin position="36"/>
        <end position="55"/>
    </location>
</feature>
<dbReference type="Proteomes" id="UP000233553">
    <property type="component" value="Unassembled WGS sequence"/>
</dbReference>
<evidence type="ECO:0000313" key="9">
    <source>
        <dbReference type="Proteomes" id="UP000013034"/>
    </source>
</evidence>
<accession>A0A653K2L9</accession>
<dbReference type="GO" id="GO:0043709">
    <property type="term" value="P:cell adhesion involved in single-species biofilm formation"/>
    <property type="evidence" value="ECO:0007669"/>
    <property type="project" value="TreeGrafter"/>
</dbReference>
<protein>
    <recommendedName>
        <fullName evidence="2">diguanylate cyclase</fullName>
        <ecNumber evidence="2">2.7.7.65</ecNumber>
    </recommendedName>
</protein>
<keyword evidence="4" id="KW-0812">Transmembrane</keyword>
<dbReference type="InterPro" id="IPR029787">
    <property type="entry name" value="Nucleotide_cyclase"/>
</dbReference>
<dbReference type="PROSITE" id="PS50887">
    <property type="entry name" value="GGDEF"/>
    <property type="match status" value="1"/>
</dbReference>
<evidence type="ECO:0000313" key="8">
    <source>
        <dbReference type="EMBL" id="VXA55027.1"/>
    </source>
</evidence>
<evidence type="ECO:0000256" key="4">
    <source>
        <dbReference type="SAM" id="Phobius"/>
    </source>
</evidence>
<evidence type="ECO:0000313" key="11">
    <source>
        <dbReference type="Proteomes" id="UP000430404"/>
    </source>
</evidence>
<keyword evidence="9" id="KW-1185">Reference proteome</keyword>
<dbReference type="RefSeq" id="WP_004657122.1">
    <property type="nucleotide sequence ID" value="NZ_CP158965.1"/>
</dbReference>
<dbReference type="Proteomes" id="UP000013034">
    <property type="component" value="Unassembled WGS sequence"/>
</dbReference>
<dbReference type="Gene3D" id="3.30.70.270">
    <property type="match status" value="1"/>
</dbReference>
<feature type="transmembrane region" description="Helical" evidence="4">
    <location>
        <begin position="99"/>
        <end position="117"/>
    </location>
</feature>
<dbReference type="InterPro" id="IPR043128">
    <property type="entry name" value="Rev_trsase/Diguanyl_cyclase"/>
</dbReference>
<evidence type="ECO:0000256" key="3">
    <source>
        <dbReference type="ARBA" id="ARBA00034247"/>
    </source>
</evidence>
<dbReference type="PANTHER" id="PTHR45138:SF9">
    <property type="entry name" value="DIGUANYLATE CYCLASE DGCM-RELATED"/>
    <property type="match status" value="1"/>
</dbReference>
<dbReference type="GO" id="GO:0052621">
    <property type="term" value="F:diguanylate cyclase activity"/>
    <property type="evidence" value="ECO:0007669"/>
    <property type="project" value="UniProtKB-EC"/>
</dbReference>
<reference evidence="6 9" key="1">
    <citation type="submission" date="2013-02" db="EMBL/GenBank/DDBJ databases">
        <title>The Genome Sequence of Acinetobacter sp. NIPH 809.</title>
        <authorList>
            <consortium name="The Broad Institute Genome Sequencing Platform"/>
            <consortium name="The Broad Institute Genome Sequencing Center for Infectious Disease"/>
            <person name="Cerqueira G."/>
            <person name="Feldgarden M."/>
            <person name="Courvalin P."/>
            <person name="Perichon B."/>
            <person name="Grillot-Courvalin C."/>
            <person name="Clermont D."/>
            <person name="Rocha E."/>
            <person name="Yoon E.-J."/>
            <person name="Nemec A."/>
            <person name="Walker B."/>
            <person name="Young S.K."/>
            <person name="Zeng Q."/>
            <person name="Gargeya S."/>
            <person name="Fitzgerald M."/>
            <person name="Haas B."/>
            <person name="Abouelleil A."/>
            <person name="Alvarado L."/>
            <person name="Arachchi H.M."/>
            <person name="Berlin A.M."/>
            <person name="Chapman S.B."/>
            <person name="Dewar J."/>
            <person name="Goldberg J."/>
            <person name="Griggs A."/>
            <person name="Gujja S."/>
            <person name="Hansen M."/>
            <person name="Howarth C."/>
            <person name="Imamovic A."/>
            <person name="Larimer J."/>
            <person name="McCowan C."/>
            <person name="Murphy C."/>
            <person name="Neiman D."/>
            <person name="Pearson M."/>
            <person name="Priest M."/>
            <person name="Roberts A."/>
            <person name="Saif S."/>
            <person name="Shea T."/>
            <person name="Sisk P."/>
            <person name="Sykes S."/>
            <person name="Wortman J."/>
            <person name="Nusbaum C."/>
            <person name="Birren B."/>
        </authorList>
    </citation>
    <scope>NUCLEOTIDE SEQUENCE [LARGE SCALE GENOMIC DNA]</scope>
    <source>
        <strain evidence="6 9">NIPH 809</strain>
    </source>
</reference>
<feature type="transmembrane region" description="Helical" evidence="4">
    <location>
        <begin position="153"/>
        <end position="174"/>
    </location>
</feature>
<name>A0A2N0WGH4_9GAMM</name>
<keyword evidence="4" id="KW-1133">Transmembrane helix</keyword>
<dbReference type="Proteomes" id="UP000430404">
    <property type="component" value="Unassembled WGS sequence"/>
</dbReference>
<gene>
    <name evidence="8" type="ORF">ACI8B_20115</name>
    <name evidence="7" type="ORF">CW311_07265</name>
    <name evidence="6" type="ORF">F993_03578</name>
</gene>
<feature type="transmembrane region" description="Helical" evidence="4">
    <location>
        <begin position="123"/>
        <end position="146"/>
    </location>
</feature>
<evidence type="ECO:0000256" key="2">
    <source>
        <dbReference type="ARBA" id="ARBA00012528"/>
    </source>
</evidence>
<dbReference type="NCBIfam" id="TIGR00254">
    <property type="entry name" value="GGDEF"/>
    <property type="match status" value="1"/>
</dbReference>
<dbReference type="SUPFAM" id="SSF55073">
    <property type="entry name" value="Nucleotide cyclase"/>
    <property type="match status" value="1"/>
</dbReference>
<dbReference type="EMBL" id="APOI01000030">
    <property type="protein sequence ID" value="ENU21657.1"/>
    <property type="molecule type" value="Genomic_DNA"/>
</dbReference>
<evidence type="ECO:0000256" key="1">
    <source>
        <dbReference type="ARBA" id="ARBA00001946"/>
    </source>
</evidence>
<dbReference type="AlphaFoldDB" id="A0A2N0WGH4"/>
<dbReference type="Pfam" id="PF00990">
    <property type="entry name" value="GGDEF"/>
    <property type="match status" value="1"/>
</dbReference>
<dbReference type="GO" id="GO:0005886">
    <property type="term" value="C:plasma membrane"/>
    <property type="evidence" value="ECO:0007669"/>
    <property type="project" value="TreeGrafter"/>
</dbReference>
<dbReference type="SMART" id="SM00267">
    <property type="entry name" value="GGDEF"/>
    <property type="match status" value="1"/>
</dbReference>
<dbReference type="InterPro" id="IPR000160">
    <property type="entry name" value="GGDEF_dom"/>
</dbReference>
<evidence type="ECO:0000259" key="5">
    <source>
        <dbReference type="PROSITE" id="PS50887"/>
    </source>
</evidence>